<keyword evidence="9" id="KW-1185">Reference proteome</keyword>
<keyword evidence="5" id="KW-0687">Ribonucleoprotein</keyword>
<reference evidence="8" key="1">
    <citation type="submission" date="2021-11" db="EMBL/GenBank/DDBJ databases">
        <authorList>
            <consortium name="Genoscope - CEA"/>
            <person name="William W."/>
        </authorList>
    </citation>
    <scope>NUCLEOTIDE SEQUENCE</scope>
</reference>
<feature type="domain" description="Large ribosomal subunit protein uL18 C-terminal eukaryotes" evidence="7">
    <location>
        <begin position="245"/>
        <end position="299"/>
    </location>
</feature>
<feature type="compositionally biased region" description="Acidic residues" evidence="6">
    <location>
        <begin position="299"/>
        <end position="313"/>
    </location>
</feature>
<comment type="subcellular location">
    <subcellularLocation>
        <location evidence="1">Cytoplasm</location>
    </subcellularLocation>
</comment>
<dbReference type="InterPro" id="IPR005485">
    <property type="entry name" value="Rbsml_uL18_euk_arch"/>
</dbReference>
<dbReference type="GO" id="GO:0000027">
    <property type="term" value="P:ribosomal large subunit assembly"/>
    <property type="evidence" value="ECO:0007669"/>
    <property type="project" value="TreeGrafter"/>
</dbReference>
<feature type="compositionally biased region" description="Basic and acidic residues" evidence="6">
    <location>
        <begin position="289"/>
        <end position="298"/>
    </location>
</feature>
<comment type="similarity">
    <text evidence="2">Belongs to the universal ribosomal protein uL18 family.</text>
</comment>
<gene>
    <name evidence="8" type="ORF">PECAL_2P09390</name>
</gene>
<evidence type="ECO:0000256" key="3">
    <source>
        <dbReference type="ARBA" id="ARBA00022490"/>
    </source>
</evidence>
<evidence type="ECO:0000256" key="5">
    <source>
        <dbReference type="ARBA" id="ARBA00023274"/>
    </source>
</evidence>
<evidence type="ECO:0000313" key="8">
    <source>
        <dbReference type="EMBL" id="CAH0367896.1"/>
    </source>
</evidence>
<evidence type="ECO:0000256" key="1">
    <source>
        <dbReference type="ARBA" id="ARBA00004496"/>
    </source>
</evidence>
<dbReference type="FunFam" id="3.30.420.100:FF:000002">
    <property type="entry name" value="60S ribosomal protein L5"/>
    <property type="match status" value="1"/>
</dbReference>
<dbReference type="Gene3D" id="3.30.420.100">
    <property type="match status" value="1"/>
</dbReference>
<organism evidence="8 9">
    <name type="scientific">Pelagomonas calceolata</name>
    <dbReference type="NCBI Taxonomy" id="35677"/>
    <lineage>
        <taxon>Eukaryota</taxon>
        <taxon>Sar</taxon>
        <taxon>Stramenopiles</taxon>
        <taxon>Ochrophyta</taxon>
        <taxon>Pelagophyceae</taxon>
        <taxon>Pelagomonadales</taxon>
        <taxon>Pelagomonadaceae</taxon>
        <taxon>Pelagomonas</taxon>
    </lineage>
</organism>
<accession>A0A8J2SCH1</accession>
<dbReference type="GO" id="GO:0008097">
    <property type="term" value="F:5S rRNA binding"/>
    <property type="evidence" value="ECO:0007669"/>
    <property type="project" value="InterPro"/>
</dbReference>
<keyword evidence="3" id="KW-0963">Cytoplasm</keyword>
<dbReference type="AlphaFoldDB" id="A0A8J2SCH1"/>
<dbReference type="OrthoDB" id="1618453at2759"/>
<dbReference type="CDD" id="cd00432">
    <property type="entry name" value="Ribosomal_L18_L5e"/>
    <property type="match status" value="1"/>
</dbReference>
<evidence type="ECO:0000256" key="6">
    <source>
        <dbReference type="SAM" id="MobiDB-lite"/>
    </source>
</evidence>
<dbReference type="Pfam" id="PF17144">
    <property type="entry name" value="Ribosomal_L5e"/>
    <property type="match status" value="1"/>
</dbReference>
<dbReference type="SUPFAM" id="SSF53137">
    <property type="entry name" value="Translational machinery components"/>
    <property type="match status" value="1"/>
</dbReference>
<evidence type="ECO:0000259" key="7">
    <source>
        <dbReference type="Pfam" id="PF14204"/>
    </source>
</evidence>
<dbReference type="GO" id="GO:0003735">
    <property type="term" value="F:structural constituent of ribosome"/>
    <property type="evidence" value="ECO:0007669"/>
    <property type="project" value="InterPro"/>
</dbReference>
<dbReference type="InterPro" id="IPR025607">
    <property type="entry name" value="Ribosomal_uL18_C_euk"/>
</dbReference>
<evidence type="ECO:0000256" key="2">
    <source>
        <dbReference type="ARBA" id="ARBA00007116"/>
    </source>
</evidence>
<dbReference type="GO" id="GO:0006412">
    <property type="term" value="P:translation"/>
    <property type="evidence" value="ECO:0007669"/>
    <property type="project" value="InterPro"/>
</dbReference>
<dbReference type="InterPro" id="IPR057268">
    <property type="entry name" value="Ribosomal_L18"/>
</dbReference>
<comment type="caution">
    <text evidence="8">The sequence shown here is derived from an EMBL/GenBank/DDBJ whole genome shotgun (WGS) entry which is preliminary data.</text>
</comment>
<dbReference type="Pfam" id="PF14204">
    <property type="entry name" value="Ribosomal_L18_c"/>
    <property type="match status" value="1"/>
</dbReference>
<evidence type="ECO:0000256" key="4">
    <source>
        <dbReference type="ARBA" id="ARBA00022980"/>
    </source>
</evidence>
<dbReference type="PRINTS" id="PR00058">
    <property type="entry name" value="RIBOSOMALL5"/>
</dbReference>
<protein>
    <recommendedName>
        <fullName evidence="7">Large ribosomal subunit protein uL18 C-terminal eukaryotes domain-containing protein</fullName>
    </recommendedName>
</protein>
<dbReference type="GO" id="GO:0022625">
    <property type="term" value="C:cytosolic large ribosomal subunit"/>
    <property type="evidence" value="ECO:0007669"/>
    <property type="project" value="TreeGrafter"/>
</dbReference>
<dbReference type="PANTHER" id="PTHR23410:SF12">
    <property type="entry name" value="LARGE RIBOSOMAL SUBUNIT PROTEIN UL18"/>
    <property type="match status" value="1"/>
</dbReference>
<proteinExistence type="inferred from homology"/>
<dbReference type="HAMAP" id="MF_01337_A">
    <property type="entry name" value="Ribosomal_uL18_A"/>
    <property type="match status" value="1"/>
</dbReference>
<keyword evidence="4" id="KW-0689">Ribosomal protein</keyword>
<dbReference type="PANTHER" id="PTHR23410">
    <property type="entry name" value="RIBOSOMAL PROTEIN L5-RELATED"/>
    <property type="match status" value="1"/>
</dbReference>
<dbReference type="EMBL" id="CAKKNE010000002">
    <property type="protein sequence ID" value="CAH0367896.1"/>
    <property type="molecule type" value="Genomic_DNA"/>
</dbReference>
<dbReference type="Proteomes" id="UP000789595">
    <property type="component" value="Unassembled WGS sequence"/>
</dbReference>
<name>A0A8J2SCH1_9STRA</name>
<sequence length="321" mass="36738">MPFVKLIKNKAYFKRYQVKYKRRREGKTDYRARKRLITQDKNKYGTAKYRLVVRFSNRFVTVSVHCAEVVGDKCICTATSKELPRYGLKNGLKNFAAAYATGLLCARRLLQKVGLDELYEGNDDPDGEVVSTEAGKKTYFVEELDDDKRPFKCLLDVGVTTTTTGHRVFAALKGASDGGLDVPHNHKRFAGYDKEAKEYDAEAMADRIKGAHVSEYMEKLMDEDNAKYQQLFSKYIEEGVEPDGLEDLYTSVHEAIREDPSPAEKSEFEVTDRTTYKKAKKLTYEERKARVEAKKAAMEEEEDEDESEEEEEEAPAKKADY</sequence>
<feature type="region of interest" description="Disordered" evidence="6">
    <location>
        <begin position="289"/>
        <end position="321"/>
    </location>
</feature>
<evidence type="ECO:0000313" key="9">
    <source>
        <dbReference type="Proteomes" id="UP000789595"/>
    </source>
</evidence>